<dbReference type="HOGENOM" id="CLU_000445_114_15_1"/>
<evidence type="ECO:0000256" key="2">
    <source>
        <dbReference type="PROSITE-ProRule" id="PRU00169"/>
    </source>
</evidence>
<dbReference type="Pfam" id="PF02518">
    <property type="entry name" value="HATPase_c"/>
    <property type="match status" value="1"/>
</dbReference>
<evidence type="ECO:0000259" key="4">
    <source>
        <dbReference type="PROSITE" id="PS50109"/>
    </source>
</evidence>
<dbReference type="InterPro" id="IPR000014">
    <property type="entry name" value="PAS"/>
</dbReference>
<feature type="region of interest" description="Disordered" evidence="3">
    <location>
        <begin position="505"/>
        <end position="540"/>
    </location>
</feature>
<dbReference type="InterPro" id="IPR050956">
    <property type="entry name" value="2C_system_His_kinase"/>
</dbReference>
<name>C9SB31_VERA1</name>
<evidence type="ECO:0000313" key="6">
    <source>
        <dbReference type="EMBL" id="EEY15581.1"/>
    </source>
</evidence>
<dbReference type="InterPro" id="IPR001789">
    <property type="entry name" value="Sig_transdc_resp-reg_receiver"/>
</dbReference>
<dbReference type="GeneID" id="9533831"/>
<accession>C9SB31</accession>
<sequence length="718" mass="78983">MSLACTVLLQEERRRGRTAAEQAAYDHAMLKEKLAYQMKETIEYTRLFQTVSEFIPNGFSIGDHQGNITFANRLWYRITGYPEGPVSNAGFLACVLEEDRPKIREAYERLKSRDEVDFEFRIREADHKEEPMRVQSPFENAGLDLAAAAQDRTERHVMAQAKAERAGDGTIIRTFTCLTDVTAHKKVADEAIMRAQQAGNLKRMAELATVGMFDMDMSGRLLGANNVFFELCGLAKVNPLKVVVRPWSTCVVEEDLPILSESLARLSRDAKPQVAEIRLKTTWIAQDVAGNSITAPRAIIHCSDAIIASLAKGQELLEHGPRSPRSPRSASSATDSHGDGQVDLSQLIADSIDNAETIVACAQHQKRIVDDILTMSKLDSKLLAVTPCTDSEYEQPALEGRDNPVYLIFEVKDTGQGLSAAEKANLFNRFVQASSRTHVKYGGSGLGLFISRRLTELQRGAIGVSSLPGVGSTFAFYIEAYVPTEEARQEAEFATDAARTSPLIFGTPSPGQSAAGHGATKGRTPSVTQRPKRQVGNQRDRRLDGILVVEDNLINQQITRRGLHDRGFRVDVANHGLEALEKLAESVAQRRVQERREEAGDGEVAVKTTTTAEAGSVPLVINLILMDIEMPIQDGLTCTRHIRAMEKEGKLFCGDDGGRIPIIAVSANARPEQMQQAREAGCDDVLVKPYRMPELIEKMHVVVRRVRALSSAAAVRQG</sequence>
<evidence type="ECO:0000256" key="3">
    <source>
        <dbReference type="SAM" id="MobiDB-lite"/>
    </source>
</evidence>
<proteinExistence type="predicted"/>
<dbReference type="GO" id="GO:0000160">
    <property type="term" value="P:phosphorelay signal transduction system"/>
    <property type="evidence" value="ECO:0007669"/>
    <property type="project" value="InterPro"/>
</dbReference>
<dbReference type="InterPro" id="IPR005467">
    <property type="entry name" value="His_kinase_dom"/>
</dbReference>
<dbReference type="SUPFAM" id="SSF55874">
    <property type="entry name" value="ATPase domain of HSP90 chaperone/DNA topoisomerase II/histidine kinase"/>
    <property type="match status" value="1"/>
</dbReference>
<dbReference type="SUPFAM" id="SSF55785">
    <property type="entry name" value="PYP-like sensor domain (PAS domain)"/>
    <property type="match status" value="2"/>
</dbReference>
<reference evidence="7" key="1">
    <citation type="journal article" date="2011" name="PLoS Pathog.">
        <title>Comparative genomics yields insights into niche adaptation of plant vascular wilt pathogens.</title>
        <authorList>
            <person name="Klosterman S.J."/>
            <person name="Subbarao K.V."/>
            <person name="Kang S."/>
            <person name="Veronese P."/>
            <person name="Gold S.E."/>
            <person name="Thomma B.P.H.J."/>
            <person name="Chen Z."/>
            <person name="Henrissat B."/>
            <person name="Lee Y.-H."/>
            <person name="Park J."/>
            <person name="Garcia-Pedrajas M.D."/>
            <person name="Barbara D.J."/>
            <person name="Anchieta A."/>
            <person name="de Jonge R."/>
            <person name="Santhanam P."/>
            <person name="Maruthachalam K."/>
            <person name="Atallah Z."/>
            <person name="Amyotte S.G."/>
            <person name="Paz Z."/>
            <person name="Inderbitzin P."/>
            <person name="Hayes R.J."/>
            <person name="Heiman D.I."/>
            <person name="Young S."/>
            <person name="Zeng Q."/>
            <person name="Engels R."/>
            <person name="Galagan J."/>
            <person name="Cuomo C.A."/>
            <person name="Dobinson K.F."/>
            <person name="Ma L.-J."/>
        </authorList>
    </citation>
    <scope>NUCLEOTIDE SEQUENCE [LARGE SCALE GENOMIC DNA]</scope>
    <source>
        <strain evidence="7">VaMs.102 / ATCC MYA-4576 / FGSC 10136</strain>
    </source>
</reference>
<dbReference type="SUPFAM" id="SSF52172">
    <property type="entry name" value="CheY-like"/>
    <property type="match status" value="1"/>
</dbReference>
<dbReference type="OrthoDB" id="60033at2759"/>
<dbReference type="PROSITE" id="PS50109">
    <property type="entry name" value="HIS_KIN"/>
    <property type="match status" value="1"/>
</dbReference>
<dbReference type="KEGG" id="val:VDBG_01690"/>
<dbReference type="Gene3D" id="3.40.50.2300">
    <property type="match status" value="1"/>
</dbReference>
<dbReference type="Pfam" id="PF08447">
    <property type="entry name" value="PAS_3"/>
    <property type="match status" value="1"/>
</dbReference>
<gene>
    <name evidence="6" type="ORF">VDBG_01690</name>
</gene>
<feature type="modified residue" description="4-aspartylphosphate" evidence="2">
    <location>
        <position position="627"/>
    </location>
</feature>
<dbReference type="InterPro" id="IPR004358">
    <property type="entry name" value="Sig_transdc_His_kin-like_C"/>
</dbReference>
<dbReference type="PRINTS" id="PR00344">
    <property type="entry name" value="BCTRLSENSOR"/>
</dbReference>
<feature type="domain" description="Histidine kinase" evidence="4">
    <location>
        <begin position="407"/>
        <end position="482"/>
    </location>
</feature>
<dbReference type="PROSITE" id="PS50110">
    <property type="entry name" value="RESPONSE_REGULATORY"/>
    <property type="match status" value="1"/>
</dbReference>
<dbReference type="Proteomes" id="UP000008698">
    <property type="component" value="Unassembled WGS sequence"/>
</dbReference>
<dbReference type="InterPro" id="IPR036890">
    <property type="entry name" value="HATPase_C_sf"/>
</dbReference>
<evidence type="ECO:0000256" key="1">
    <source>
        <dbReference type="ARBA" id="ARBA00022553"/>
    </source>
</evidence>
<evidence type="ECO:0000313" key="7">
    <source>
        <dbReference type="Proteomes" id="UP000008698"/>
    </source>
</evidence>
<dbReference type="CDD" id="cd00130">
    <property type="entry name" value="PAS"/>
    <property type="match status" value="1"/>
</dbReference>
<dbReference type="NCBIfam" id="TIGR00229">
    <property type="entry name" value="sensory_box"/>
    <property type="match status" value="1"/>
</dbReference>
<dbReference type="InterPro" id="IPR003594">
    <property type="entry name" value="HATPase_dom"/>
</dbReference>
<feature type="region of interest" description="Disordered" evidence="3">
    <location>
        <begin position="318"/>
        <end position="339"/>
    </location>
</feature>
<dbReference type="Gene3D" id="3.30.450.20">
    <property type="entry name" value="PAS domain"/>
    <property type="match status" value="2"/>
</dbReference>
<evidence type="ECO:0000259" key="5">
    <source>
        <dbReference type="PROSITE" id="PS50110"/>
    </source>
</evidence>
<dbReference type="Gene3D" id="3.30.565.10">
    <property type="entry name" value="Histidine kinase-like ATPase, C-terminal domain"/>
    <property type="match status" value="1"/>
</dbReference>
<dbReference type="InterPro" id="IPR035965">
    <property type="entry name" value="PAS-like_dom_sf"/>
</dbReference>
<dbReference type="SMART" id="SM00387">
    <property type="entry name" value="HATPase_c"/>
    <property type="match status" value="1"/>
</dbReference>
<dbReference type="Pfam" id="PF00072">
    <property type="entry name" value="Response_reg"/>
    <property type="match status" value="1"/>
</dbReference>
<dbReference type="PANTHER" id="PTHR43719">
    <property type="entry name" value="TWO-COMPONENT HISTIDINE KINASE"/>
    <property type="match status" value="1"/>
</dbReference>
<dbReference type="InterPro" id="IPR013655">
    <property type="entry name" value="PAS_fold_3"/>
</dbReference>
<dbReference type="STRING" id="526221.C9SB31"/>
<dbReference type="GO" id="GO:0016772">
    <property type="term" value="F:transferase activity, transferring phosphorus-containing groups"/>
    <property type="evidence" value="ECO:0007669"/>
    <property type="project" value="InterPro"/>
</dbReference>
<dbReference type="eggNOG" id="KOG0519">
    <property type="taxonomic scope" value="Eukaryota"/>
</dbReference>
<dbReference type="PANTHER" id="PTHR43719:SF30">
    <property type="entry name" value="TWO-COMPONENT SYSTEM RESPONSE REGULATOR"/>
    <property type="match status" value="1"/>
</dbReference>
<feature type="domain" description="Response regulatory" evidence="5">
    <location>
        <begin position="545"/>
        <end position="703"/>
    </location>
</feature>
<keyword evidence="7" id="KW-1185">Reference proteome</keyword>
<dbReference type="AlphaFoldDB" id="C9SB31"/>
<dbReference type="SMART" id="SM00091">
    <property type="entry name" value="PAS"/>
    <property type="match status" value="2"/>
</dbReference>
<dbReference type="RefSeq" id="XP_003007502.1">
    <property type="nucleotide sequence ID" value="XM_003007456.1"/>
</dbReference>
<protein>
    <submittedName>
        <fullName evidence="6">Uncharacterized protein</fullName>
    </submittedName>
</protein>
<dbReference type="EMBL" id="DS985215">
    <property type="protein sequence ID" value="EEY15581.1"/>
    <property type="molecule type" value="Genomic_DNA"/>
</dbReference>
<dbReference type="SMART" id="SM00448">
    <property type="entry name" value="REC"/>
    <property type="match status" value="1"/>
</dbReference>
<dbReference type="InterPro" id="IPR011006">
    <property type="entry name" value="CheY-like_superfamily"/>
</dbReference>
<dbReference type="CDD" id="cd17546">
    <property type="entry name" value="REC_hyHK_CKI1_RcsC-like"/>
    <property type="match status" value="1"/>
</dbReference>
<keyword evidence="1 2" id="KW-0597">Phosphoprotein</keyword>
<organism evidence="7">
    <name type="scientific">Verticillium alfalfae (strain VaMs.102 / ATCC MYA-4576 / FGSC 10136)</name>
    <name type="common">Verticillium wilt of alfalfa</name>
    <name type="synonym">Verticillium albo-atrum</name>
    <dbReference type="NCBI Taxonomy" id="526221"/>
    <lineage>
        <taxon>Eukaryota</taxon>
        <taxon>Fungi</taxon>
        <taxon>Dikarya</taxon>
        <taxon>Ascomycota</taxon>
        <taxon>Pezizomycotina</taxon>
        <taxon>Sordariomycetes</taxon>
        <taxon>Hypocreomycetidae</taxon>
        <taxon>Glomerellales</taxon>
        <taxon>Plectosphaerellaceae</taxon>
        <taxon>Verticillium</taxon>
    </lineage>
</organism>